<dbReference type="Proteomes" id="UP000219612">
    <property type="component" value="Unassembled WGS sequence"/>
</dbReference>
<evidence type="ECO:0000259" key="6">
    <source>
        <dbReference type="PROSITE" id="PS51755"/>
    </source>
</evidence>
<dbReference type="PANTHER" id="PTHR35807:SF1">
    <property type="entry name" value="TRANSCRIPTIONAL REGULATOR REDD"/>
    <property type="match status" value="1"/>
</dbReference>
<evidence type="ECO:0000256" key="5">
    <source>
        <dbReference type="PROSITE-ProRule" id="PRU01091"/>
    </source>
</evidence>
<evidence type="ECO:0000256" key="3">
    <source>
        <dbReference type="ARBA" id="ARBA00023125"/>
    </source>
</evidence>
<dbReference type="Gene3D" id="1.10.10.10">
    <property type="entry name" value="Winged helix-like DNA-binding domain superfamily/Winged helix DNA-binding domain"/>
    <property type="match status" value="1"/>
</dbReference>
<keyword evidence="4" id="KW-0804">Transcription</keyword>
<dbReference type="InterPro" id="IPR001867">
    <property type="entry name" value="OmpR/PhoB-type_DNA-bd"/>
</dbReference>
<reference evidence="7 8" key="1">
    <citation type="submission" date="2017-09" db="EMBL/GenBank/DDBJ databases">
        <authorList>
            <person name="Ehlers B."/>
            <person name="Leendertz F.H."/>
        </authorList>
    </citation>
    <scope>NUCLEOTIDE SEQUENCE [LARGE SCALE GENOMIC DNA]</scope>
    <source>
        <strain evidence="7 8">CGMCC 4.6857</strain>
    </source>
</reference>
<dbReference type="SMART" id="SM00862">
    <property type="entry name" value="Trans_reg_C"/>
    <property type="match status" value="1"/>
</dbReference>
<dbReference type="InterPro" id="IPR036388">
    <property type="entry name" value="WH-like_DNA-bd_sf"/>
</dbReference>
<dbReference type="InterPro" id="IPR027417">
    <property type="entry name" value="P-loop_NTPase"/>
</dbReference>
<dbReference type="InterPro" id="IPR016032">
    <property type="entry name" value="Sig_transdc_resp-reg_C-effctor"/>
</dbReference>
<dbReference type="GO" id="GO:0003677">
    <property type="term" value="F:DNA binding"/>
    <property type="evidence" value="ECO:0007669"/>
    <property type="project" value="UniProtKB-UniRule"/>
</dbReference>
<feature type="DNA-binding region" description="OmpR/PhoB-type" evidence="5">
    <location>
        <begin position="1"/>
        <end position="98"/>
    </location>
</feature>
<dbReference type="OrthoDB" id="7628974at2"/>
<proteinExistence type="inferred from homology"/>
<dbReference type="Gene3D" id="3.40.50.300">
    <property type="entry name" value="P-loop containing nucleotide triphosphate hydrolases"/>
    <property type="match status" value="1"/>
</dbReference>
<evidence type="ECO:0000313" key="7">
    <source>
        <dbReference type="EMBL" id="SNY68840.1"/>
    </source>
</evidence>
<evidence type="ECO:0000256" key="4">
    <source>
        <dbReference type="ARBA" id="ARBA00023163"/>
    </source>
</evidence>
<protein>
    <submittedName>
        <fullName evidence="7">DNA-binding transcriptional activator of the SARP family</fullName>
    </submittedName>
</protein>
<dbReference type="SUPFAM" id="SSF46894">
    <property type="entry name" value="C-terminal effector domain of the bipartite response regulators"/>
    <property type="match status" value="1"/>
</dbReference>
<gene>
    <name evidence="7" type="ORF">SAMN05421748_13436</name>
</gene>
<dbReference type="GO" id="GO:0000160">
    <property type="term" value="P:phosphorelay signal transduction system"/>
    <property type="evidence" value="ECO:0007669"/>
    <property type="project" value="InterPro"/>
</dbReference>
<dbReference type="PROSITE" id="PS51755">
    <property type="entry name" value="OMPR_PHOB"/>
    <property type="match status" value="1"/>
</dbReference>
<dbReference type="SUPFAM" id="SSF48452">
    <property type="entry name" value="TPR-like"/>
    <property type="match status" value="1"/>
</dbReference>
<keyword evidence="2" id="KW-0805">Transcription regulation</keyword>
<dbReference type="InterPro" id="IPR011990">
    <property type="entry name" value="TPR-like_helical_dom_sf"/>
</dbReference>
<dbReference type="Gene3D" id="1.25.40.10">
    <property type="entry name" value="Tetratricopeptide repeat domain"/>
    <property type="match status" value="1"/>
</dbReference>
<keyword evidence="3 5" id="KW-0238">DNA-binding</keyword>
<dbReference type="Pfam" id="PF00486">
    <property type="entry name" value="Trans_reg_C"/>
    <property type="match status" value="1"/>
</dbReference>
<dbReference type="Pfam" id="PF03704">
    <property type="entry name" value="BTAD"/>
    <property type="match status" value="1"/>
</dbReference>
<dbReference type="RefSeq" id="WP_097328097.1">
    <property type="nucleotide sequence ID" value="NZ_OBDY01000034.1"/>
</dbReference>
<name>A0A285K8B8_9ACTN</name>
<sequence length="473" mass="49995">MIRFAILGPVSLRDGDRELHAGAGRQRTVLALLLARAGAVLGQNDLVELVWGDDPPASAANVLHRSIGQLRRLMEPHLPIRSSGSLLSRVGDGYLLRADESTLDLLEFRGLVASAPVADDPVGRYLRALALWRGPCAEGLDPSPVFDSVDGERSQAARDAADAALRAGQAARVLPALREVARDQPLDEPLQSRLMLALAADGQRDRALGIFHAVSERLGDELGIDPGAELRAARDTLRRRPAVRPAQLPSDHPFLLPRLADRATAEISHQRATGPAVLSIDGVAGVGKSILAIHLAHRIAPSCPDGQLYADVRDLDPVAVLRGFLTSLGEPTRKLPDDLPSLAGRWRALLTGRRILVVLDNCATLDPHLLPGTPGSVVITTSRTEGTFSLTLPSHAEATTMLRRRLGPDRVAAEPRAVAEIVERCGRLPAALARAAAAGVVESDLPLAYIAAELGAELGSGPGAEALADLVAG</sequence>
<dbReference type="SUPFAM" id="SSF52540">
    <property type="entry name" value="P-loop containing nucleoside triphosphate hydrolases"/>
    <property type="match status" value="1"/>
</dbReference>
<dbReference type="EMBL" id="OBDY01000034">
    <property type="protein sequence ID" value="SNY68840.1"/>
    <property type="molecule type" value="Genomic_DNA"/>
</dbReference>
<dbReference type="PANTHER" id="PTHR35807">
    <property type="entry name" value="TRANSCRIPTIONAL REGULATOR REDD-RELATED"/>
    <property type="match status" value="1"/>
</dbReference>
<comment type="similarity">
    <text evidence="1">Belongs to the AfsR/DnrI/RedD regulatory family.</text>
</comment>
<dbReference type="GO" id="GO:0006355">
    <property type="term" value="P:regulation of DNA-templated transcription"/>
    <property type="evidence" value="ECO:0007669"/>
    <property type="project" value="InterPro"/>
</dbReference>
<feature type="domain" description="OmpR/PhoB-type" evidence="6">
    <location>
        <begin position="1"/>
        <end position="98"/>
    </location>
</feature>
<dbReference type="AlphaFoldDB" id="A0A285K8B8"/>
<organism evidence="7 8">
    <name type="scientific">Paractinoplanes atraurantiacus</name>
    <dbReference type="NCBI Taxonomy" id="1036182"/>
    <lineage>
        <taxon>Bacteria</taxon>
        <taxon>Bacillati</taxon>
        <taxon>Actinomycetota</taxon>
        <taxon>Actinomycetes</taxon>
        <taxon>Micromonosporales</taxon>
        <taxon>Micromonosporaceae</taxon>
        <taxon>Paractinoplanes</taxon>
    </lineage>
</organism>
<accession>A0A285K8B8</accession>
<dbReference type="SMART" id="SM01043">
    <property type="entry name" value="BTAD"/>
    <property type="match status" value="1"/>
</dbReference>
<evidence type="ECO:0000256" key="2">
    <source>
        <dbReference type="ARBA" id="ARBA00023015"/>
    </source>
</evidence>
<dbReference type="InterPro" id="IPR051677">
    <property type="entry name" value="AfsR-DnrI-RedD_regulator"/>
</dbReference>
<evidence type="ECO:0000256" key="1">
    <source>
        <dbReference type="ARBA" id="ARBA00005820"/>
    </source>
</evidence>
<dbReference type="InterPro" id="IPR005158">
    <property type="entry name" value="BTAD"/>
</dbReference>
<evidence type="ECO:0000313" key="8">
    <source>
        <dbReference type="Proteomes" id="UP000219612"/>
    </source>
</evidence>
<keyword evidence="8" id="KW-1185">Reference proteome</keyword>